<keyword evidence="3" id="KW-1185">Reference proteome</keyword>
<dbReference type="CDD" id="cd02947">
    <property type="entry name" value="TRX_family"/>
    <property type="match status" value="1"/>
</dbReference>
<protein>
    <submittedName>
        <fullName evidence="2">Thioredoxin</fullName>
    </submittedName>
</protein>
<gene>
    <name evidence="2" type="ORF">N782_12310</name>
</gene>
<dbReference type="EMBL" id="AVBF01000002">
    <property type="protein sequence ID" value="KGP74427.1"/>
    <property type="molecule type" value="Genomic_DNA"/>
</dbReference>
<dbReference type="Proteomes" id="UP000030147">
    <property type="component" value="Unassembled WGS sequence"/>
</dbReference>
<feature type="domain" description="Thioredoxin" evidence="1">
    <location>
        <begin position="14"/>
        <end position="97"/>
    </location>
</feature>
<dbReference type="Pfam" id="PF00085">
    <property type="entry name" value="Thioredoxin"/>
    <property type="match status" value="1"/>
</dbReference>
<dbReference type="InterPro" id="IPR036249">
    <property type="entry name" value="Thioredoxin-like_sf"/>
</dbReference>
<dbReference type="InterPro" id="IPR013766">
    <property type="entry name" value="Thioredoxin_domain"/>
</dbReference>
<dbReference type="STRING" id="1385514.N782_12310"/>
<accession>A0A0A2TF19</accession>
<dbReference type="AlphaFoldDB" id="A0A0A2TF19"/>
<proteinExistence type="predicted"/>
<evidence type="ECO:0000259" key="1">
    <source>
        <dbReference type="Pfam" id="PF00085"/>
    </source>
</evidence>
<organism evidence="2 3">
    <name type="scientific">Pontibacillus yanchengensis Y32</name>
    <dbReference type="NCBI Taxonomy" id="1385514"/>
    <lineage>
        <taxon>Bacteria</taxon>
        <taxon>Bacillati</taxon>
        <taxon>Bacillota</taxon>
        <taxon>Bacilli</taxon>
        <taxon>Bacillales</taxon>
        <taxon>Bacillaceae</taxon>
        <taxon>Pontibacillus</taxon>
    </lineage>
</organism>
<name>A0A0A2TF19_9BACI</name>
<dbReference type="eggNOG" id="COG0526">
    <property type="taxonomic scope" value="Bacteria"/>
</dbReference>
<dbReference type="SUPFAM" id="SSF52833">
    <property type="entry name" value="Thioredoxin-like"/>
    <property type="match status" value="1"/>
</dbReference>
<reference evidence="2 3" key="1">
    <citation type="journal article" date="2015" name="Stand. Genomic Sci.">
        <title>High quality draft genome sequence of the moderately halophilic bacterium Pontibacillus yanchengensis Y32(T) and comparison among Pontibacillus genomes.</title>
        <authorList>
            <person name="Huang J."/>
            <person name="Qiao Z.X."/>
            <person name="Tang J.W."/>
            <person name="Wang G."/>
        </authorList>
    </citation>
    <scope>NUCLEOTIDE SEQUENCE [LARGE SCALE GENOMIC DNA]</scope>
    <source>
        <strain evidence="2 3">Y32</strain>
    </source>
</reference>
<comment type="caution">
    <text evidence="2">The sequence shown here is derived from an EMBL/GenBank/DDBJ whole genome shotgun (WGS) entry which is preliminary data.</text>
</comment>
<evidence type="ECO:0000313" key="3">
    <source>
        <dbReference type="Proteomes" id="UP000030147"/>
    </source>
</evidence>
<sequence>MIEMKRAQSIEEVRSFVQQEDISILYISRPNCSVCHSLLPQIEELLEDYQKVTTLYVDADEIPEIAGEYEIFTVPVLIVSVEGREMFRKARIIPIEELNQQLGKLYSAYWDEGTGPSSHWDEGTGPSSQ</sequence>
<evidence type="ECO:0000313" key="2">
    <source>
        <dbReference type="EMBL" id="KGP74427.1"/>
    </source>
</evidence>
<dbReference type="Gene3D" id="3.40.30.10">
    <property type="entry name" value="Glutaredoxin"/>
    <property type="match status" value="1"/>
</dbReference>